<keyword evidence="1" id="KW-0812">Transmembrane</keyword>
<evidence type="ECO:0000313" key="3">
    <source>
        <dbReference type="EMBL" id="PJZ72605.1"/>
    </source>
</evidence>
<dbReference type="EMBL" id="NPDZ01000008">
    <property type="protein sequence ID" value="PJZ72605.1"/>
    <property type="molecule type" value="Genomic_DNA"/>
</dbReference>
<protein>
    <recommendedName>
        <fullName evidence="6">DUF3332 domain-containing protein</fullName>
    </recommendedName>
</protein>
<evidence type="ECO:0000313" key="4">
    <source>
        <dbReference type="Proteomes" id="UP000231962"/>
    </source>
</evidence>
<dbReference type="EMBL" id="NPDY01000006">
    <property type="protein sequence ID" value="PJZ69987.1"/>
    <property type="molecule type" value="Genomic_DNA"/>
</dbReference>
<keyword evidence="4" id="KW-1185">Reference proteome</keyword>
<evidence type="ECO:0000256" key="1">
    <source>
        <dbReference type="SAM" id="Phobius"/>
    </source>
</evidence>
<keyword evidence="1" id="KW-0472">Membrane</keyword>
<gene>
    <name evidence="2" type="ORF">CH360_08795</name>
    <name evidence="3" type="ORF">CH373_12890</name>
</gene>
<dbReference type="Proteomes" id="UP000231962">
    <property type="component" value="Unassembled WGS sequence"/>
</dbReference>
<evidence type="ECO:0008006" key="6">
    <source>
        <dbReference type="Google" id="ProtNLM"/>
    </source>
</evidence>
<dbReference type="InterPro" id="IPR021768">
    <property type="entry name" value="DUF3332"/>
</dbReference>
<comment type="caution">
    <text evidence="3">The sequence shown here is derived from an EMBL/GenBank/DDBJ whole genome shotgun (WGS) entry which is preliminary data.</text>
</comment>
<dbReference type="Pfam" id="PF11810">
    <property type="entry name" value="DUF3332"/>
    <property type="match status" value="1"/>
</dbReference>
<evidence type="ECO:0000313" key="5">
    <source>
        <dbReference type="Proteomes" id="UP000231990"/>
    </source>
</evidence>
<reference evidence="4 5" key="1">
    <citation type="submission" date="2017-07" db="EMBL/GenBank/DDBJ databases">
        <title>Leptospira spp. isolated from tropical soils.</title>
        <authorList>
            <person name="Thibeaux R."/>
            <person name="Iraola G."/>
            <person name="Ferres I."/>
            <person name="Bierque E."/>
            <person name="Girault D."/>
            <person name="Soupe-Gilbert M.-E."/>
            <person name="Picardeau M."/>
            <person name="Goarant C."/>
        </authorList>
    </citation>
    <scope>NUCLEOTIDE SEQUENCE [LARGE SCALE GENOMIC DNA]</scope>
    <source>
        <strain evidence="3 5">FH1-B-B1</strain>
        <strain evidence="2 4">FH1-B-C1</strain>
    </source>
</reference>
<organism evidence="3 5">
    <name type="scientific">Leptospira perolatii</name>
    <dbReference type="NCBI Taxonomy" id="2023191"/>
    <lineage>
        <taxon>Bacteria</taxon>
        <taxon>Pseudomonadati</taxon>
        <taxon>Spirochaetota</taxon>
        <taxon>Spirochaetia</taxon>
        <taxon>Leptospirales</taxon>
        <taxon>Leptospiraceae</taxon>
        <taxon>Leptospira</taxon>
    </lineage>
</organism>
<evidence type="ECO:0000313" key="2">
    <source>
        <dbReference type="EMBL" id="PJZ69987.1"/>
    </source>
</evidence>
<sequence>MERKQMIKTSFLRRATLIAMICSFFIGSLANCYGKFAIFEKVKEVNGQVKMQNATATKFLQSVVTFFLIVFPVYLVAVLADWIVFNVIEFWTGSNPLGGGSGGGGGSTGSGGEKGQAFKQETLQRPEGTATLTWEADRLVFDWKSNSGEATRFVFLKDHKGEIFAENYKTGKLEQVSVDTLKTESNVLLVLKKNAVVEATKIIDRDTIEMAKSSLPVAGISF</sequence>
<feature type="transmembrane region" description="Helical" evidence="1">
    <location>
        <begin position="59"/>
        <end position="85"/>
    </location>
</feature>
<proteinExistence type="predicted"/>
<dbReference type="AlphaFoldDB" id="A0A2M9ZKM0"/>
<dbReference type="OrthoDB" id="9814441at2"/>
<dbReference type="Proteomes" id="UP000231990">
    <property type="component" value="Unassembled WGS sequence"/>
</dbReference>
<name>A0A2M9ZKM0_9LEPT</name>
<accession>A0A2M9ZKM0</accession>
<keyword evidence="1" id="KW-1133">Transmembrane helix</keyword>